<dbReference type="Pfam" id="PF04657">
    <property type="entry name" value="DMT_YdcZ"/>
    <property type="match status" value="2"/>
</dbReference>
<dbReference type="PANTHER" id="PTHR34821:SF2">
    <property type="entry name" value="INNER MEMBRANE PROTEIN YDCZ"/>
    <property type="match status" value="1"/>
</dbReference>
<organism evidence="2 3">
    <name type="scientific">Hamadaea flava</name>
    <dbReference type="NCBI Taxonomy" id="1742688"/>
    <lineage>
        <taxon>Bacteria</taxon>
        <taxon>Bacillati</taxon>
        <taxon>Actinomycetota</taxon>
        <taxon>Actinomycetes</taxon>
        <taxon>Micromonosporales</taxon>
        <taxon>Micromonosporaceae</taxon>
        <taxon>Hamadaea</taxon>
    </lineage>
</organism>
<feature type="transmembrane region" description="Helical" evidence="1">
    <location>
        <begin position="136"/>
        <end position="158"/>
    </location>
</feature>
<name>A0ABV8LJB6_9ACTN</name>
<sequence>MINKYARLGGVALAVLGGAGVAAQSRVNGALAGRLHSGVAAAVVSFGTGLIILTVALLFFKPARTGLARVRTLLRKGDLRWWECAGGACGAFLVASQGLTVGSLGVALFTVAIVAGQSVSSLLVDRAGLAPGGPRPITLTRAVGTALTVAAVVLAVSGRLSTPGALGLAILPVLAGAGSAWQQAMNGRVRQVSEGVVATTFINFLVGSAALLITFGVWSAVQGPPTGSLPGEPWYYVGGTLGIIFIAIAAALVRHIGVLLLGLGMIAGQVGGAVLLDVVAPAGGEHLDAATLAGAALTLVAVGVAAIPRVPRHA</sequence>
<feature type="transmembrane region" description="Helical" evidence="1">
    <location>
        <begin position="196"/>
        <end position="221"/>
    </location>
</feature>
<feature type="transmembrane region" description="Helical" evidence="1">
    <location>
        <begin position="233"/>
        <end position="253"/>
    </location>
</feature>
<feature type="transmembrane region" description="Helical" evidence="1">
    <location>
        <begin position="81"/>
        <end position="99"/>
    </location>
</feature>
<dbReference type="PANTHER" id="PTHR34821">
    <property type="entry name" value="INNER MEMBRANE PROTEIN YDCZ"/>
    <property type="match status" value="1"/>
</dbReference>
<feature type="transmembrane region" description="Helical" evidence="1">
    <location>
        <begin position="105"/>
        <end position="124"/>
    </location>
</feature>
<dbReference type="RefSeq" id="WP_253757957.1">
    <property type="nucleotide sequence ID" value="NZ_JAMZDZ010000001.1"/>
</dbReference>
<keyword evidence="3" id="KW-1185">Reference proteome</keyword>
<keyword evidence="1" id="KW-1133">Transmembrane helix</keyword>
<protein>
    <submittedName>
        <fullName evidence="2">DMT family transporter</fullName>
    </submittedName>
</protein>
<feature type="transmembrane region" description="Helical" evidence="1">
    <location>
        <begin position="260"/>
        <end position="283"/>
    </location>
</feature>
<accession>A0ABV8LJB6</accession>
<keyword evidence="1" id="KW-0472">Membrane</keyword>
<evidence type="ECO:0000313" key="2">
    <source>
        <dbReference type="EMBL" id="MFC4130404.1"/>
    </source>
</evidence>
<dbReference type="InterPro" id="IPR006750">
    <property type="entry name" value="YdcZ"/>
</dbReference>
<feature type="transmembrane region" description="Helical" evidence="1">
    <location>
        <begin position="39"/>
        <end position="60"/>
    </location>
</feature>
<evidence type="ECO:0000313" key="3">
    <source>
        <dbReference type="Proteomes" id="UP001595816"/>
    </source>
</evidence>
<reference evidence="3" key="1">
    <citation type="journal article" date="2019" name="Int. J. Syst. Evol. Microbiol.">
        <title>The Global Catalogue of Microorganisms (GCM) 10K type strain sequencing project: providing services to taxonomists for standard genome sequencing and annotation.</title>
        <authorList>
            <consortium name="The Broad Institute Genomics Platform"/>
            <consortium name="The Broad Institute Genome Sequencing Center for Infectious Disease"/>
            <person name="Wu L."/>
            <person name="Ma J."/>
        </authorList>
    </citation>
    <scope>NUCLEOTIDE SEQUENCE [LARGE SCALE GENOMIC DNA]</scope>
    <source>
        <strain evidence="3">CGMCC 4.7289</strain>
    </source>
</reference>
<evidence type="ECO:0000256" key="1">
    <source>
        <dbReference type="SAM" id="Phobius"/>
    </source>
</evidence>
<feature type="transmembrane region" description="Helical" evidence="1">
    <location>
        <begin position="289"/>
        <end position="307"/>
    </location>
</feature>
<gene>
    <name evidence="2" type="ORF">ACFOZ4_07290</name>
</gene>
<dbReference type="Proteomes" id="UP001595816">
    <property type="component" value="Unassembled WGS sequence"/>
</dbReference>
<feature type="transmembrane region" description="Helical" evidence="1">
    <location>
        <begin position="164"/>
        <end position="184"/>
    </location>
</feature>
<proteinExistence type="predicted"/>
<dbReference type="EMBL" id="JBHSAY010000005">
    <property type="protein sequence ID" value="MFC4130404.1"/>
    <property type="molecule type" value="Genomic_DNA"/>
</dbReference>
<comment type="caution">
    <text evidence="2">The sequence shown here is derived from an EMBL/GenBank/DDBJ whole genome shotgun (WGS) entry which is preliminary data.</text>
</comment>
<keyword evidence="1" id="KW-0812">Transmembrane</keyword>